<dbReference type="InParanoid" id="A0A6J0T0V7"/>
<dbReference type="InterPro" id="IPR038798">
    <property type="entry name" value="CCDC138"/>
</dbReference>
<name>A0A6J0T0V7_9SAUR</name>
<evidence type="ECO:0000313" key="4">
    <source>
        <dbReference type="Proteomes" id="UP001652642"/>
    </source>
</evidence>
<keyword evidence="4" id="KW-1185">Reference proteome</keyword>
<evidence type="ECO:0000259" key="2">
    <source>
        <dbReference type="Pfam" id="PF21035"/>
    </source>
</evidence>
<protein>
    <submittedName>
        <fullName evidence="5">Coiled-coil domain-containing protein 138 isoform X1</fullName>
    </submittedName>
</protein>
<dbReference type="GeneID" id="110074120"/>
<dbReference type="Pfam" id="PF21035">
    <property type="entry name" value="CCDC138_C"/>
    <property type="match status" value="1"/>
</dbReference>
<dbReference type="OrthoDB" id="2161164at2759"/>
<keyword evidence="1" id="KW-0175">Coiled coil</keyword>
<accession>A0A6J0T0V7</accession>
<feature type="domain" description="Coiled-coil-domain-containing protein 138 coiled-coil" evidence="3">
    <location>
        <begin position="274"/>
        <end position="332"/>
    </location>
</feature>
<sequence>MAASTELSRSVERWRRRYLAGEDDSLDVLEAKSKSRRALKPKGEADPLLDDTIASLITSSSPSKLTYHGRKHNKKHILDSSKKCERPLNMTKNIASCCSTVQGRSNDEFDSLCDTGQLDIEAEFSDDCLGSDEIQSGSVYSEMDITLPSSLTVDACCDYDSGGDAVGESASICETQRLNGQNLMPSHLGQIYHELSIIHQKLQQEKLTQEEYALKLEKREHFLADREAQMCRHEAALTKIRGVEQEIHAKFQIMKEQHEAEIQQLSEALKEKTKENKRLKSSFETLKELNDNLKKQLNDVSEQNKKLEIQSRKVQARLENLQRKHEFLSIQRSREVPHIIPDHKPVKSGKAVAQSKPQKMMFNSYTYDLLTVLMDWISDQHLSKLVLEEEKEDVRKLTGTSASNRTYTQEKCIKFLPLVAEQLQWMPFVNPNLHVHVVKFIYWAIRQLDGKMLYTTMTSTMRRLGEDIFKGVAPKGTQHISSEHTTDTKPKSVTFFKSCSLPLRMISTLIVIKTVTQADYLAQAFDSLCIDLKTDEGKALFLDYQAVPVILSHIRISSKCLLSSAIDSLLQMTTESKFLHRFLEACSNEAFFRTCSVLLRNPKLDIQILEKLSILLQKLSKIKSNKKLFELFTLHLMIQELQRTTHPDHAFLCINLNSILFNLGLTKNSLFTNNLNASPE</sequence>
<dbReference type="Proteomes" id="UP001652642">
    <property type="component" value="Chromosome 3"/>
</dbReference>
<feature type="domain" description="Coiled-coil" evidence="2">
    <location>
        <begin position="373"/>
        <end position="663"/>
    </location>
</feature>
<dbReference type="Gene3D" id="1.20.5.340">
    <property type="match status" value="1"/>
</dbReference>
<dbReference type="CTD" id="165055"/>
<reference evidence="5" key="1">
    <citation type="submission" date="2025-08" db="UniProtKB">
        <authorList>
            <consortium name="RefSeq"/>
        </authorList>
    </citation>
    <scope>IDENTIFICATION</scope>
</reference>
<evidence type="ECO:0000313" key="5">
    <source>
        <dbReference type="RefSeq" id="XP_020639669.2"/>
    </source>
</evidence>
<dbReference type="KEGG" id="pvt:110074120"/>
<dbReference type="Pfam" id="PF21037">
    <property type="entry name" value="CCDC138_cc"/>
    <property type="match status" value="1"/>
</dbReference>
<dbReference type="AlphaFoldDB" id="A0A6J0T0V7"/>
<dbReference type="PANTHER" id="PTHR34523:SF1">
    <property type="entry name" value="COILED-COIL DOMAIN-CONTAINING PROTEIN 138"/>
    <property type="match status" value="1"/>
</dbReference>
<dbReference type="RefSeq" id="XP_020639669.2">
    <property type="nucleotide sequence ID" value="XM_020784010.2"/>
</dbReference>
<feature type="coiled-coil region" evidence="1">
    <location>
        <begin position="248"/>
        <end position="331"/>
    </location>
</feature>
<evidence type="ECO:0000256" key="1">
    <source>
        <dbReference type="SAM" id="Coils"/>
    </source>
</evidence>
<dbReference type="PANTHER" id="PTHR34523">
    <property type="entry name" value="COILED-COIL DOMAIN-CONTAINING PROTEIN 138"/>
    <property type="match status" value="1"/>
</dbReference>
<dbReference type="InterPro" id="IPR048751">
    <property type="entry name" value="CCDC138_CC"/>
</dbReference>
<proteinExistence type="predicted"/>
<evidence type="ECO:0000259" key="3">
    <source>
        <dbReference type="Pfam" id="PF21037"/>
    </source>
</evidence>
<dbReference type="InterPro" id="IPR048750">
    <property type="entry name" value="CCDC138_C"/>
</dbReference>
<gene>
    <name evidence="5" type="primary">CCDC138</name>
</gene>
<organism evidence="4 5">
    <name type="scientific">Pogona vitticeps</name>
    <name type="common">central bearded dragon</name>
    <dbReference type="NCBI Taxonomy" id="103695"/>
    <lineage>
        <taxon>Eukaryota</taxon>
        <taxon>Metazoa</taxon>
        <taxon>Chordata</taxon>
        <taxon>Craniata</taxon>
        <taxon>Vertebrata</taxon>
        <taxon>Euteleostomi</taxon>
        <taxon>Lepidosauria</taxon>
        <taxon>Squamata</taxon>
        <taxon>Bifurcata</taxon>
        <taxon>Unidentata</taxon>
        <taxon>Episquamata</taxon>
        <taxon>Toxicofera</taxon>
        <taxon>Iguania</taxon>
        <taxon>Acrodonta</taxon>
        <taxon>Agamidae</taxon>
        <taxon>Amphibolurinae</taxon>
        <taxon>Pogona</taxon>
    </lineage>
</organism>